<gene>
    <name evidence="4" type="ORF">ACFFHQ_14340</name>
</gene>
<dbReference type="SUPFAM" id="SSF46955">
    <property type="entry name" value="Putative DNA-binding domain"/>
    <property type="match status" value="1"/>
</dbReference>
<keyword evidence="5" id="KW-1185">Reference proteome</keyword>
<accession>A0ABV6GVP6</accession>
<feature type="coiled-coil region" evidence="2">
    <location>
        <begin position="80"/>
        <end position="114"/>
    </location>
</feature>
<evidence type="ECO:0000313" key="4">
    <source>
        <dbReference type="EMBL" id="MFC0298570.1"/>
    </source>
</evidence>
<dbReference type="Proteomes" id="UP001589785">
    <property type="component" value="Unassembled WGS sequence"/>
</dbReference>
<dbReference type="PANTHER" id="PTHR30204:SF96">
    <property type="entry name" value="CHROMOSOME-ANCHORING PROTEIN RACA"/>
    <property type="match status" value="1"/>
</dbReference>
<dbReference type="InterPro" id="IPR047057">
    <property type="entry name" value="MerR_fam"/>
</dbReference>
<name>A0ABV6GVP6_9BACL</name>
<dbReference type="CDD" id="cd01106">
    <property type="entry name" value="HTH_TipAL-Mta"/>
    <property type="match status" value="1"/>
</dbReference>
<dbReference type="PROSITE" id="PS50937">
    <property type="entry name" value="HTH_MERR_2"/>
    <property type="match status" value="1"/>
</dbReference>
<proteinExistence type="predicted"/>
<dbReference type="PRINTS" id="PR00040">
    <property type="entry name" value="HTHMERR"/>
</dbReference>
<dbReference type="PROSITE" id="PS00552">
    <property type="entry name" value="HTH_MERR_1"/>
    <property type="match status" value="1"/>
</dbReference>
<dbReference type="RefSeq" id="WP_066234080.1">
    <property type="nucleotide sequence ID" value="NZ_JBHLVN010000097.1"/>
</dbReference>
<protein>
    <submittedName>
        <fullName evidence="4">MerR family transcriptional regulator</fullName>
    </submittedName>
</protein>
<feature type="domain" description="HTH merR-type" evidence="3">
    <location>
        <begin position="3"/>
        <end position="72"/>
    </location>
</feature>
<keyword evidence="1" id="KW-0238">DNA-binding</keyword>
<dbReference type="InterPro" id="IPR000551">
    <property type="entry name" value="MerR-type_HTH_dom"/>
</dbReference>
<dbReference type="InterPro" id="IPR009061">
    <property type="entry name" value="DNA-bd_dom_put_sf"/>
</dbReference>
<comment type="caution">
    <text evidence="4">The sequence shown here is derived from an EMBL/GenBank/DDBJ whole genome shotgun (WGS) entry which is preliminary data.</text>
</comment>
<dbReference type="EMBL" id="JBHLVN010000097">
    <property type="protein sequence ID" value="MFC0298570.1"/>
    <property type="molecule type" value="Genomic_DNA"/>
</dbReference>
<dbReference type="PANTHER" id="PTHR30204">
    <property type="entry name" value="REDOX-CYCLING DRUG-SENSING TRANSCRIPTIONAL ACTIVATOR SOXR"/>
    <property type="match status" value="1"/>
</dbReference>
<dbReference type="Pfam" id="PF13411">
    <property type="entry name" value="MerR_1"/>
    <property type="match status" value="1"/>
</dbReference>
<evidence type="ECO:0000256" key="2">
    <source>
        <dbReference type="SAM" id="Coils"/>
    </source>
</evidence>
<keyword evidence="2" id="KW-0175">Coiled coil</keyword>
<evidence type="ECO:0000259" key="3">
    <source>
        <dbReference type="PROSITE" id="PS50937"/>
    </source>
</evidence>
<organism evidence="4 5">
    <name type="scientific">Geobacillus jurassicus</name>
    <dbReference type="NCBI Taxonomy" id="235932"/>
    <lineage>
        <taxon>Bacteria</taxon>
        <taxon>Bacillati</taxon>
        <taxon>Bacillota</taxon>
        <taxon>Bacilli</taxon>
        <taxon>Bacillales</taxon>
        <taxon>Anoxybacillaceae</taxon>
        <taxon>Geobacillus</taxon>
    </lineage>
</organism>
<evidence type="ECO:0000313" key="5">
    <source>
        <dbReference type="Proteomes" id="UP001589785"/>
    </source>
</evidence>
<dbReference type="Gene3D" id="1.10.1660.10">
    <property type="match status" value="1"/>
</dbReference>
<evidence type="ECO:0000256" key="1">
    <source>
        <dbReference type="ARBA" id="ARBA00023125"/>
    </source>
</evidence>
<dbReference type="SMART" id="SM00422">
    <property type="entry name" value="HTH_MERR"/>
    <property type="match status" value="1"/>
</dbReference>
<reference evidence="4 5" key="1">
    <citation type="submission" date="2024-09" db="EMBL/GenBank/DDBJ databases">
        <authorList>
            <person name="Sun Q."/>
            <person name="Mori K."/>
        </authorList>
    </citation>
    <scope>NUCLEOTIDE SEQUENCE [LARGE SCALE GENOMIC DNA]</scope>
    <source>
        <strain evidence="4 5">CCM 7224</strain>
    </source>
</reference>
<sequence length="278" mass="32810">METYSIGEISKKTGVSIRTLRYYDEIGLLRPAKDPSSGHRIYTEEDILQLHKIMSLKFIGLSLEEIRQYIHQPTYDLTLKETLILEKNMLEQKRSQLERSIQAIEYAITLLEEEGEIDSLLLMSLIRSIQTEEDQKRLMTHYLDQETIDAIFHNEELKQKEKEMIKSYAQFVKQVHEMYGLPIDHPDVQHMIETFLRSTVGLLSSQTVEKIADLLNKKTSESFEWEEEWDVLSPLPFSKEEVQWLEQAMDYYMQRLEHTGIDWEEPQKGENDGHGKKR</sequence>